<dbReference type="InterPro" id="IPR006424">
    <property type="entry name" value="Glyceraldehyde-3-P_DH_1"/>
</dbReference>
<dbReference type="PANTHER" id="PTHR43148">
    <property type="entry name" value="GLYCERALDEHYDE-3-PHOSPHATE DEHYDROGENASE 2"/>
    <property type="match status" value="1"/>
</dbReference>
<feature type="domain" description="Glyceraldehyde 3-phosphate dehydrogenase NAD(P) binding" evidence="8">
    <location>
        <begin position="4"/>
        <end position="160"/>
    </location>
</feature>
<evidence type="ECO:0000256" key="2">
    <source>
        <dbReference type="ARBA" id="ARBA00023002"/>
    </source>
</evidence>
<dbReference type="PIRSF" id="PIRSF000149">
    <property type="entry name" value="GAP_DH"/>
    <property type="match status" value="1"/>
</dbReference>
<dbReference type="GO" id="GO:0016620">
    <property type="term" value="F:oxidoreductase activity, acting on the aldehyde or oxo group of donors, NAD or NADP as acceptor"/>
    <property type="evidence" value="ECO:0007669"/>
    <property type="project" value="InterPro"/>
</dbReference>
<dbReference type="AlphaFoldDB" id="A0A1G2DFA6"/>
<sequence>MKKISVAINGFGRIGRSFFRVAFAHPDFDIVAINDLGDAENLAYLLKYDSVYGKSDFSVAIKKSGPKTLLVIDGKEVELLQKKDPTELPWKDFDIDVVVEATGVFRKPSLARLHLRAGAKRVVVTAPFKDEDAPTEAPTVLIGVNEKDFSKDEVTSNASCTTNAASPLVAILDEAVGIEKAMLNTVHGYTSSQSLVDGPSHKDFRRGRAAAANIIPTSTGASETVAKAIPRLTGKFKGLAIRVPVLSGSLVDVTFVAKRNTTTEEVNEALRAAAKEERWEKVFAVTDEPLVSSDIIRSPHASIADLSFTMVVGGNLVKVLAWYDNEMGYVHSLIEHVRKAAQSPQGPSLR</sequence>
<dbReference type="InterPro" id="IPR020829">
    <property type="entry name" value="GlycerAld_3-P_DH_cat"/>
</dbReference>
<feature type="binding site" evidence="5">
    <location>
        <position position="325"/>
    </location>
    <ligand>
        <name>NAD(+)</name>
        <dbReference type="ChEBI" id="CHEBI:57540"/>
    </ligand>
</feature>
<dbReference type="Proteomes" id="UP000178099">
    <property type="component" value="Unassembled WGS sequence"/>
</dbReference>
<dbReference type="GO" id="GO:0050661">
    <property type="term" value="F:NADP binding"/>
    <property type="evidence" value="ECO:0007669"/>
    <property type="project" value="InterPro"/>
</dbReference>
<feature type="binding site" evidence="5">
    <location>
        <position position="125"/>
    </location>
    <ligand>
        <name>NAD(+)</name>
        <dbReference type="ChEBI" id="CHEBI:57540"/>
    </ligand>
</feature>
<evidence type="ECO:0000256" key="4">
    <source>
        <dbReference type="PIRSR" id="PIRSR000149-2"/>
    </source>
</evidence>
<feature type="binding site" evidence="5">
    <location>
        <position position="35"/>
    </location>
    <ligand>
        <name>NAD(+)</name>
        <dbReference type="ChEBI" id="CHEBI:57540"/>
    </ligand>
</feature>
<dbReference type="SMART" id="SM00846">
    <property type="entry name" value="Gp_dh_N"/>
    <property type="match status" value="1"/>
</dbReference>
<gene>
    <name evidence="9" type="ORF">A3D67_02510</name>
</gene>
<evidence type="ECO:0000259" key="8">
    <source>
        <dbReference type="SMART" id="SM00846"/>
    </source>
</evidence>
<feature type="active site" description="Nucleophile" evidence="3">
    <location>
        <position position="160"/>
    </location>
</feature>
<dbReference type="CDD" id="cd05214">
    <property type="entry name" value="GAPDH_I_N"/>
    <property type="match status" value="1"/>
</dbReference>
<dbReference type="InterPro" id="IPR020831">
    <property type="entry name" value="GlycerAld/Erythrose_P_DH"/>
</dbReference>
<keyword evidence="2" id="KW-0560">Oxidoreductase</keyword>
<dbReference type="Pfam" id="PF02800">
    <property type="entry name" value="Gp_dh_C"/>
    <property type="match status" value="1"/>
</dbReference>
<feature type="binding site" evidence="4">
    <location>
        <begin position="219"/>
        <end position="220"/>
    </location>
    <ligand>
        <name>D-glyceraldehyde 3-phosphate</name>
        <dbReference type="ChEBI" id="CHEBI:59776"/>
    </ligand>
</feature>
<dbReference type="NCBIfam" id="TIGR01534">
    <property type="entry name" value="GAPDH-I"/>
    <property type="match status" value="1"/>
</dbReference>
<dbReference type="FunFam" id="3.30.360.10:FF:000002">
    <property type="entry name" value="Glyceraldehyde-3-phosphate dehydrogenase"/>
    <property type="match status" value="1"/>
</dbReference>
<dbReference type="PRINTS" id="PR00078">
    <property type="entry name" value="G3PDHDRGNASE"/>
</dbReference>
<dbReference type="Gene3D" id="3.30.360.10">
    <property type="entry name" value="Dihydrodipicolinate Reductase, domain 2"/>
    <property type="match status" value="1"/>
</dbReference>
<dbReference type="CDD" id="cd18126">
    <property type="entry name" value="GAPDH_I_C"/>
    <property type="match status" value="1"/>
</dbReference>
<keyword evidence="5" id="KW-0520">NAD</keyword>
<comment type="caution">
    <text evidence="9">The sequence shown here is derived from an EMBL/GenBank/DDBJ whole genome shotgun (WGS) entry which is preliminary data.</text>
</comment>
<evidence type="ECO:0000256" key="3">
    <source>
        <dbReference type="PIRSR" id="PIRSR000149-1"/>
    </source>
</evidence>
<accession>A0A1G2DFA6</accession>
<evidence type="ECO:0000313" key="10">
    <source>
        <dbReference type="Proteomes" id="UP000178099"/>
    </source>
</evidence>
<dbReference type="InterPro" id="IPR020828">
    <property type="entry name" value="GlycerAld_3-P_DH_NAD(P)-bd"/>
</dbReference>
<dbReference type="GO" id="GO:0006006">
    <property type="term" value="P:glucose metabolic process"/>
    <property type="evidence" value="ECO:0007669"/>
    <property type="project" value="InterPro"/>
</dbReference>
<comment type="similarity">
    <text evidence="1 7">Belongs to the glyceraldehyde-3-phosphate dehydrogenase family.</text>
</comment>
<dbReference type="SUPFAM" id="SSF51735">
    <property type="entry name" value="NAD(P)-binding Rossmann-fold domains"/>
    <property type="match status" value="1"/>
</dbReference>
<dbReference type="FunFam" id="3.40.50.720:FF:000001">
    <property type="entry name" value="Glyceraldehyde-3-phosphate dehydrogenase"/>
    <property type="match status" value="1"/>
</dbReference>
<evidence type="ECO:0000256" key="1">
    <source>
        <dbReference type="ARBA" id="ARBA00007406"/>
    </source>
</evidence>
<dbReference type="Gene3D" id="3.40.50.720">
    <property type="entry name" value="NAD(P)-binding Rossmann-like Domain"/>
    <property type="match status" value="1"/>
</dbReference>
<feature type="binding site" evidence="4">
    <location>
        <position position="190"/>
    </location>
    <ligand>
        <name>D-glyceraldehyde 3-phosphate</name>
        <dbReference type="ChEBI" id="CHEBI:59776"/>
    </ligand>
</feature>
<organism evidence="9 10">
    <name type="scientific">Candidatus Lloydbacteria bacterium RIFCSPHIGHO2_02_FULL_51_22</name>
    <dbReference type="NCBI Taxonomy" id="1798663"/>
    <lineage>
        <taxon>Bacteria</taxon>
        <taxon>Candidatus Lloydiibacteriota</taxon>
    </lineage>
</organism>
<protein>
    <submittedName>
        <fullName evidence="9">Type I glyceraldehyde-3-phosphate dehydrogenase</fullName>
    </submittedName>
</protein>
<dbReference type="EMBL" id="MHLN01000010">
    <property type="protein sequence ID" value="OGZ12112.1"/>
    <property type="molecule type" value="Genomic_DNA"/>
</dbReference>
<reference evidence="9 10" key="1">
    <citation type="journal article" date="2016" name="Nat. Commun.">
        <title>Thousands of microbial genomes shed light on interconnected biogeochemical processes in an aquifer system.</title>
        <authorList>
            <person name="Anantharaman K."/>
            <person name="Brown C.T."/>
            <person name="Hug L.A."/>
            <person name="Sharon I."/>
            <person name="Castelle C.J."/>
            <person name="Probst A.J."/>
            <person name="Thomas B.C."/>
            <person name="Singh A."/>
            <person name="Wilkins M.J."/>
            <person name="Karaoz U."/>
            <person name="Brodie E.L."/>
            <person name="Williams K.H."/>
            <person name="Hubbard S.S."/>
            <person name="Banfield J.F."/>
        </authorList>
    </citation>
    <scope>NUCLEOTIDE SEQUENCE [LARGE SCALE GENOMIC DNA]</scope>
</reference>
<feature type="binding site" evidence="4">
    <location>
        <begin position="159"/>
        <end position="161"/>
    </location>
    <ligand>
        <name>D-glyceraldehyde 3-phosphate</name>
        <dbReference type="ChEBI" id="CHEBI:59776"/>
    </ligand>
</feature>
<keyword evidence="5" id="KW-0547">Nucleotide-binding</keyword>
<evidence type="ECO:0000256" key="7">
    <source>
        <dbReference type="RuleBase" id="RU000397"/>
    </source>
</evidence>
<dbReference type="InterPro" id="IPR036291">
    <property type="entry name" value="NAD(P)-bd_dom_sf"/>
</dbReference>
<evidence type="ECO:0000313" key="9">
    <source>
        <dbReference type="EMBL" id="OGZ12112.1"/>
    </source>
</evidence>
<dbReference type="SUPFAM" id="SSF55347">
    <property type="entry name" value="Glyceraldehyde-3-phosphate dehydrogenase-like, C-terminal domain"/>
    <property type="match status" value="1"/>
</dbReference>
<feature type="site" description="Activates thiol group during catalysis" evidence="6">
    <location>
        <position position="187"/>
    </location>
</feature>
<dbReference type="Pfam" id="PF00044">
    <property type="entry name" value="Gp_dh_N"/>
    <property type="match status" value="1"/>
</dbReference>
<proteinExistence type="inferred from homology"/>
<name>A0A1G2DFA6_9BACT</name>
<evidence type="ECO:0000256" key="5">
    <source>
        <dbReference type="PIRSR" id="PIRSR000149-3"/>
    </source>
</evidence>
<evidence type="ECO:0000256" key="6">
    <source>
        <dbReference type="PIRSR" id="PIRSR000149-4"/>
    </source>
</evidence>
<feature type="binding site" evidence="5">
    <location>
        <begin position="13"/>
        <end position="14"/>
    </location>
    <ligand>
        <name>NAD(+)</name>
        <dbReference type="ChEBI" id="CHEBI:57540"/>
    </ligand>
</feature>
<dbReference type="GO" id="GO:0051287">
    <property type="term" value="F:NAD binding"/>
    <property type="evidence" value="ECO:0007669"/>
    <property type="project" value="InterPro"/>
</dbReference>
<feature type="binding site" evidence="4">
    <location>
        <position position="242"/>
    </location>
    <ligand>
        <name>D-glyceraldehyde 3-phosphate</name>
        <dbReference type="ChEBI" id="CHEBI:59776"/>
    </ligand>
</feature>